<dbReference type="CDD" id="cd18622">
    <property type="entry name" value="GH32_Inu-like"/>
    <property type="match status" value="1"/>
</dbReference>
<evidence type="ECO:0000256" key="1">
    <source>
        <dbReference type="ARBA" id="ARBA00009902"/>
    </source>
</evidence>
<dbReference type="InterPro" id="IPR018053">
    <property type="entry name" value="Glyco_hydro_32_AS"/>
</dbReference>
<evidence type="ECO:0000313" key="8">
    <source>
        <dbReference type="Proteomes" id="UP000371041"/>
    </source>
</evidence>
<dbReference type="InterPro" id="IPR013148">
    <property type="entry name" value="Glyco_hydro_32_N"/>
</dbReference>
<feature type="domain" description="Glycosyl hydrolase family 32 N-terminal" evidence="5">
    <location>
        <begin position="60"/>
        <end position="368"/>
    </location>
</feature>
<dbReference type="Pfam" id="PF00251">
    <property type="entry name" value="Glyco_hydro_32N"/>
    <property type="match status" value="1"/>
</dbReference>
<dbReference type="PROSITE" id="PS51318">
    <property type="entry name" value="TAT"/>
    <property type="match status" value="1"/>
</dbReference>
<reference evidence="8" key="1">
    <citation type="submission" date="2019-11" db="EMBL/GenBank/DDBJ databases">
        <title>The complete genome sequence of Saccharopolyspora sp. E2A.</title>
        <authorList>
            <person name="Zhang G."/>
        </authorList>
    </citation>
    <scope>NUCLEOTIDE SEQUENCE [LARGE SCALE GENOMIC DNA]</scope>
    <source>
        <strain evidence="8">E2A</strain>
    </source>
</reference>
<evidence type="ECO:0000259" key="6">
    <source>
        <dbReference type="Pfam" id="PF08244"/>
    </source>
</evidence>
<dbReference type="KEGG" id="sace:GIY23_10035"/>
<dbReference type="GO" id="GO:0005737">
    <property type="term" value="C:cytoplasm"/>
    <property type="evidence" value="ECO:0007669"/>
    <property type="project" value="TreeGrafter"/>
</dbReference>
<dbReference type="SUPFAM" id="SSF75005">
    <property type="entry name" value="Arabinanase/levansucrase/invertase"/>
    <property type="match status" value="1"/>
</dbReference>
<keyword evidence="3 4" id="KW-0326">Glycosidase</keyword>
<evidence type="ECO:0000313" key="7">
    <source>
        <dbReference type="EMBL" id="QGK69813.1"/>
    </source>
</evidence>
<dbReference type="Pfam" id="PF08244">
    <property type="entry name" value="Glyco_hydro_32C"/>
    <property type="match status" value="1"/>
</dbReference>
<evidence type="ECO:0000256" key="2">
    <source>
        <dbReference type="ARBA" id="ARBA00022801"/>
    </source>
</evidence>
<dbReference type="Proteomes" id="UP000371041">
    <property type="component" value="Chromosome"/>
</dbReference>
<dbReference type="GO" id="GO:0004575">
    <property type="term" value="F:sucrose alpha-glucosidase activity"/>
    <property type="evidence" value="ECO:0007669"/>
    <property type="project" value="TreeGrafter"/>
</dbReference>
<keyword evidence="2 4" id="KW-0378">Hydrolase</keyword>
<keyword evidence="8" id="KW-1185">Reference proteome</keyword>
<dbReference type="InterPro" id="IPR006311">
    <property type="entry name" value="TAT_signal"/>
</dbReference>
<dbReference type="PANTHER" id="PTHR42800">
    <property type="entry name" value="EXOINULINASE INUD (AFU_ORTHOLOGUE AFUA_5G00480)"/>
    <property type="match status" value="1"/>
</dbReference>
<dbReference type="SMART" id="SM00640">
    <property type="entry name" value="Glyco_32"/>
    <property type="match status" value="1"/>
</dbReference>
<dbReference type="InterPro" id="IPR013189">
    <property type="entry name" value="Glyco_hydro_32_C"/>
</dbReference>
<evidence type="ECO:0000256" key="4">
    <source>
        <dbReference type="RuleBase" id="RU362110"/>
    </source>
</evidence>
<dbReference type="SUPFAM" id="SSF49899">
    <property type="entry name" value="Concanavalin A-like lectins/glucanases"/>
    <property type="match status" value="1"/>
</dbReference>
<evidence type="ECO:0000259" key="5">
    <source>
        <dbReference type="Pfam" id="PF00251"/>
    </source>
</evidence>
<dbReference type="RefSeq" id="WP_154076406.1">
    <property type="nucleotide sequence ID" value="NZ_CP045929.1"/>
</dbReference>
<dbReference type="PROSITE" id="PS00609">
    <property type="entry name" value="GLYCOSYL_HYDROL_F32"/>
    <property type="match status" value="1"/>
</dbReference>
<accession>A0A5Q3Q641</accession>
<dbReference type="AlphaFoldDB" id="A0A5Q3Q641"/>
<feature type="domain" description="Glycosyl hydrolase family 32 C-terminal" evidence="6">
    <location>
        <begin position="372"/>
        <end position="519"/>
    </location>
</feature>
<dbReference type="PANTHER" id="PTHR42800:SF1">
    <property type="entry name" value="EXOINULINASE INUD (AFU_ORTHOLOGUE AFUA_5G00480)"/>
    <property type="match status" value="1"/>
</dbReference>
<gene>
    <name evidence="7" type="ORF">GIY23_10035</name>
</gene>
<dbReference type="GO" id="GO:0005987">
    <property type="term" value="P:sucrose catabolic process"/>
    <property type="evidence" value="ECO:0007669"/>
    <property type="project" value="TreeGrafter"/>
</dbReference>
<dbReference type="InterPro" id="IPR001362">
    <property type="entry name" value="Glyco_hydro_32"/>
</dbReference>
<sequence length="523" mass="57386">MTDSVADHTEHRLHGRRRFLAGAATLAGAGLFLPTALASTTPTRAARAAAGTPQWRPTVHFTPAENWMNDPNGLVFHEGEYHLFFQHNPYSTEHANLSWGHAVSTDLVRWDELDVALEPDELGEIYSGSAVVDHRNTSGFFDGVEPGLVAFYTSAGETQQQSIAYSRDRGRTWTKFDGNPVIANPGIEDFRDPKVIWDEPSGQWVLLLAVDDHIAFYRSPNLRDWDLVSEFGAGRGAHGGVWECPDLFELPVAGTEESRWVLIVSINPGGPAGGSATQYFLGDFDGTTFVPHDEPDTVLWAELGADFYAAQSWSDIPASDGRRLWIGWLSNWDYTKQVPTEPWRGAMTVPREVGLVDTDEGPRLTQRPVQELESARGPVRRWSGTVSDEGSVVEYSGAALDVVADFTVDSAAMFGIDVFVGERSRTRVGYDVRAGELFVDRTGAGSADPGSGYRARHAAPLDTEDGVLRLRLLIDRSTVEVFAADGRVVLTDLVLRDGGDILRPFAEDGRVQLNSLEVYPIEA</sequence>
<dbReference type="Gene3D" id="2.115.10.20">
    <property type="entry name" value="Glycosyl hydrolase domain, family 43"/>
    <property type="match status" value="1"/>
</dbReference>
<dbReference type="EMBL" id="CP045929">
    <property type="protein sequence ID" value="QGK69813.1"/>
    <property type="molecule type" value="Genomic_DNA"/>
</dbReference>
<comment type="similarity">
    <text evidence="1 4">Belongs to the glycosyl hydrolase 32 family.</text>
</comment>
<protein>
    <submittedName>
        <fullName evidence="7">Glycoside hydrolase family 32 protein</fullName>
    </submittedName>
</protein>
<dbReference type="InterPro" id="IPR013320">
    <property type="entry name" value="ConA-like_dom_sf"/>
</dbReference>
<dbReference type="Gene3D" id="2.60.120.560">
    <property type="entry name" value="Exo-inulinase, domain 1"/>
    <property type="match status" value="1"/>
</dbReference>
<proteinExistence type="inferred from homology"/>
<name>A0A5Q3Q641_9PSEU</name>
<dbReference type="InterPro" id="IPR023296">
    <property type="entry name" value="Glyco_hydro_beta-prop_sf"/>
</dbReference>
<organism evidence="7 8">
    <name type="scientific">Allosaccharopolyspora coralli</name>
    <dbReference type="NCBI Taxonomy" id="2665642"/>
    <lineage>
        <taxon>Bacteria</taxon>
        <taxon>Bacillati</taxon>
        <taxon>Actinomycetota</taxon>
        <taxon>Actinomycetes</taxon>
        <taxon>Pseudonocardiales</taxon>
        <taxon>Pseudonocardiaceae</taxon>
        <taxon>Allosaccharopolyspora</taxon>
    </lineage>
</organism>
<evidence type="ECO:0000256" key="3">
    <source>
        <dbReference type="ARBA" id="ARBA00023295"/>
    </source>
</evidence>